<dbReference type="AlphaFoldDB" id="A0A8F6TV99"/>
<dbReference type="RefSeq" id="WP_219001882.1">
    <property type="nucleotide sequence ID" value="NZ_CP079194.1"/>
</dbReference>
<reference evidence="2 3" key="1">
    <citation type="submission" date="2021-07" db="EMBL/GenBank/DDBJ databases">
        <title>A novel Jannaschia species isolated from marine dinoflagellate Ceratoperidinium margalefii.</title>
        <authorList>
            <person name="Jiang Y."/>
            <person name="Li Z."/>
        </authorList>
    </citation>
    <scope>NUCLEOTIDE SEQUENCE [LARGE SCALE GENOMIC DNA]</scope>
    <source>
        <strain evidence="2 3">J12C1-MA-4</strain>
    </source>
</reference>
<dbReference type="KEGG" id="gce:KYE46_15700"/>
<gene>
    <name evidence="2" type="ORF">KYE46_15700</name>
</gene>
<dbReference type="InterPro" id="IPR018707">
    <property type="entry name" value="LpxR"/>
</dbReference>
<organism evidence="2 3">
    <name type="scientific">Gymnodinialimonas ceratoperidinii</name>
    <dbReference type="NCBI Taxonomy" id="2856823"/>
    <lineage>
        <taxon>Bacteria</taxon>
        <taxon>Pseudomonadati</taxon>
        <taxon>Pseudomonadota</taxon>
        <taxon>Alphaproteobacteria</taxon>
        <taxon>Rhodobacterales</taxon>
        <taxon>Paracoccaceae</taxon>
        <taxon>Gymnodinialimonas</taxon>
    </lineage>
</organism>
<evidence type="ECO:0000313" key="2">
    <source>
        <dbReference type="EMBL" id="QXT39350.1"/>
    </source>
</evidence>
<keyword evidence="1" id="KW-0732">Signal</keyword>
<accession>A0A8F6TV99</accession>
<evidence type="ECO:0000256" key="1">
    <source>
        <dbReference type="SAM" id="SignalP"/>
    </source>
</evidence>
<sequence length="312" mass="33896">MAFFTRGAVALSMVATLWGGGAVQAQDDGLTRLGIVQIFDNDWFGMPVGDRYDRWRTGAYQVSGFWGQDDWDGTLPYAPFDLIEFRFRGEIIAPDNLAAPAAGDRHYAPILSFGAATHFDYRGLEVSAGADLVLTGEQTGLMDVHDGIHRTFGGADVDLSDFMVEDGVYLNATLEGGRTFDWGNNQVRPFVEAQAGFENLVRVGADLRLGSYDPDSLLIRDATTGQRIVAVPGESVGGWSFTLGADAAYVESSVLLPDTGPAHEDMRYRVRGGVGHGYGPADFFYGVTYLSEEFEGQDEGQLVGTLSLMLRF</sequence>
<dbReference type="Proteomes" id="UP000825009">
    <property type="component" value="Chromosome"/>
</dbReference>
<evidence type="ECO:0000313" key="3">
    <source>
        <dbReference type="Proteomes" id="UP000825009"/>
    </source>
</evidence>
<feature type="signal peptide" evidence="1">
    <location>
        <begin position="1"/>
        <end position="25"/>
    </location>
</feature>
<proteinExistence type="predicted"/>
<dbReference type="Pfam" id="PF09982">
    <property type="entry name" value="LpxR"/>
    <property type="match status" value="1"/>
</dbReference>
<keyword evidence="3" id="KW-1185">Reference proteome</keyword>
<dbReference type="EMBL" id="CP079194">
    <property type="protein sequence ID" value="QXT39350.1"/>
    <property type="molecule type" value="Genomic_DNA"/>
</dbReference>
<feature type="chain" id="PRO_5034430869" evidence="1">
    <location>
        <begin position="26"/>
        <end position="312"/>
    </location>
</feature>
<name>A0A8F6TV99_9RHOB</name>
<protein>
    <submittedName>
        <fullName evidence="2">Lipid A deacylase LpxR family protein</fullName>
    </submittedName>
</protein>